<keyword evidence="4" id="KW-1185">Reference proteome</keyword>
<keyword evidence="1" id="KW-0732">Signal</keyword>
<name>A0A562R899_9BURK</name>
<dbReference type="RefSeq" id="WP_145649552.1">
    <property type="nucleotide sequence ID" value="NZ_VLLB01000004.1"/>
</dbReference>
<dbReference type="Proteomes" id="UP000318431">
    <property type="component" value="Unassembled WGS sequence"/>
</dbReference>
<dbReference type="InterPro" id="IPR013424">
    <property type="entry name" value="Ice-binding_C"/>
</dbReference>
<evidence type="ECO:0000259" key="2">
    <source>
        <dbReference type="Pfam" id="PF07589"/>
    </source>
</evidence>
<sequence>MNLTKFFRTAIAISALFVGVAQTAKADIVTWTGDTTGGPTVDLTPLGADASAVPYDAWSFTVDQSGEYTFLLTAVYNIDSVIVLYENSFDPNDAFSNSIAAGDDDVSLNTSSTWASLTAGTHYTLLVAGFGDTDYGAYSVTIGGPGLITAVPEPSTWLMLGLGLAAVGYTARRKSQL</sequence>
<dbReference type="EMBL" id="VLLB01000004">
    <property type="protein sequence ID" value="TWI65282.1"/>
    <property type="molecule type" value="Genomic_DNA"/>
</dbReference>
<dbReference type="AlphaFoldDB" id="A0A562R899"/>
<evidence type="ECO:0000256" key="1">
    <source>
        <dbReference type="SAM" id="SignalP"/>
    </source>
</evidence>
<dbReference type="NCBIfam" id="NF038126">
    <property type="entry name" value="PEP_CTERM_FxDxF"/>
    <property type="match status" value="1"/>
</dbReference>
<dbReference type="OrthoDB" id="8755986at2"/>
<feature type="domain" description="Ice-binding protein C-terminal" evidence="2">
    <location>
        <begin position="150"/>
        <end position="174"/>
    </location>
</feature>
<proteinExistence type="predicted"/>
<dbReference type="Pfam" id="PF07589">
    <property type="entry name" value="PEP-CTERM"/>
    <property type="match status" value="1"/>
</dbReference>
<dbReference type="NCBIfam" id="TIGR02595">
    <property type="entry name" value="PEP_CTERM"/>
    <property type="match status" value="1"/>
</dbReference>
<evidence type="ECO:0000313" key="4">
    <source>
        <dbReference type="Proteomes" id="UP000318431"/>
    </source>
</evidence>
<comment type="caution">
    <text evidence="3">The sequence shown here is derived from an EMBL/GenBank/DDBJ whole genome shotgun (WGS) entry which is preliminary data.</text>
</comment>
<feature type="signal peptide" evidence="1">
    <location>
        <begin position="1"/>
        <end position="26"/>
    </location>
</feature>
<organism evidence="3 4">
    <name type="scientific">Pseudoduganella lurida</name>
    <dbReference type="NCBI Taxonomy" id="1036180"/>
    <lineage>
        <taxon>Bacteria</taxon>
        <taxon>Pseudomonadati</taxon>
        <taxon>Pseudomonadota</taxon>
        <taxon>Betaproteobacteria</taxon>
        <taxon>Burkholderiales</taxon>
        <taxon>Oxalobacteraceae</taxon>
        <taxon>Telluria group</taxon>
        <taxon>Pseudoduganella</taxon>
    </lineage>
</organism>
<reference evidence="3 4" key="1">
    <citation type="journal article" date="2015" name="Stand. Genomic Sci.">
        <title>Genomic Encyclopedia of Bacterial and Archaeal Type Strains, Phase III: the genomes of soil and plant-associated and newly described type strains.</title>
        <authorList>
            <person name="Whitman W.B."/>
            <person name="Woyke T."/>
            <person name="Klenk H.P."/>
            <person name="Zhou Y."/>
            <person name="Lilburn T.G."/>
            <person name="Beck B.J."/>
            <person name="De Vos P."/>
            <person name="Vandamme P."/>
            <person name="Eisen J.A."/>
            <person name="Garrity G."/>
            <person name="Hugenholtz P."/>
            <person name="Kyrpides N.C."/>
        </authorList>
    </citation>
    <scope>NUCLEOTIDE SEQUENCE [LARGE SCALE GENOMIC DNA]</scope>
    <source>
        <strain evidence="3 4">CGMCC 1.10822</strain>
    </source>
</reference>
<gene>
    <name evidence="3" type="ORF">IP91_02690</name>
</gene>
<evidence type="ECO:0000313" key="3">
    <source>
        <dbReference type="EMBL" id="TWI65282.1"/>
    </source>
</evidence>
<feature type="chain" id="PRO_5022122780" evidence="1">
    <location>
        <begin position="27"/>
        <end position="177"/>
    </location>
</feature>
<accession>A0A562R899</accession>
<dbReference type="Gene3D" id="2.60.120.380">
    <property type="match status" value="1"/>
</dbReference>
<protein>
    <submittedName>
        <fullName evidence="3">Putative secreted protein with PEP-CTERM sorting signal</fullName>
    </submittedName>
</protein>